<sequence>MAPKKKASLAEKGKGVGSFGHAANPDFVQDPAPAEVPARPQRRNREQIKRDEQLAWEASCKGRGVKAERFIVRNSFPPDDIVIEAVVRQGARLFYAPPTGETNYLVLNERFDKDVVYENMYLEKKNAMIPHRPGKFRSSYRFVNQLVCYNLDPRATENKPSETTGNMLTAFLEEETVCDWARYIFIKIVEFEDASTNTRLPFPILISSICKAEEGLASKYFKNDEAHPGDIDSSILQKSAAHSKGRRGALLTEPPANANTNTWLRKIFCLEAAVAKSQQKSKR</sequence>
<accession>A0AAV6LB69</accession>
<dbReference type="EMBL" id="JACTNZ010000002">
    <property type="protein sequence ID" value="KAG5561558.1"/>
    <property type="molecule type" value="Genomic_DNA"/>
</dbReference>
<feature type="region of interest" description="Disordered" evidence="1">
    <location>
        <begin position="1"/>
        <end position="50"/>
    </location>
</feature>
<proteinExistence type="predicted"/>
<dbReference type="Proteomes" id="UP000823749">
    <property type="component" value="Chromosome 2"/>
</dbReference>
<reference evidence="2" key="1">
    <citation type="submission" date="2020-08" db="EMBL/GenBank/DDBJ databases">
        <title>Plant Genome Project.</title>
        <authorList>
            <person name="Zhang R.-G."/>
        </authorList>
    </citation>
    <scope>NUCLEOTIDE SEQUENCE</scope>
    <source>
        <strain evidence="2">WSP0</strain>
        <tissue evidence="2">Leaf</tissue>
    </source>
</reference>
<keyword evidence="3" id="KW-1185">Reference proteome</keyword>
<name>A0AAV6LB69_9ERIC</name>
<evidence type="ECO:0000256" key="1">
    <source>
        <dbReference type="SAM" id="MobiDB-lite"/>
    </source>
</evidence>
<comment type="caution">
    <text evidence="2">The sequence shown here is derived from an EMBL/GenBank/DDBJ whole genome shotgun (WGS) entry which is preliminary data.</text>
</comment>
<gene>
    <name evidence="2" type="ORF">RHGRI_004564</name>
</gene>
<dbReference type="AlphaFoldDB" id="A0AAV6LB69"/>
<evidence type="ECO:0000313" key="3">
    <source>
        <dbReference type="Proteomes" id="UP000823749"/>
    </source>
</evidence>
<protein>
    <submittedName>
        <fullName evidence="2">Uncharacterized protein</fullName>
    </submittedName>
</protein>
<organism evidence="2 3">
    <name type="scientific">Rhododendron griersonianum</name>
    <dbReference type="NCBI Taxonomy" id="479676"/>
    <lineage>
        <taxon>Eukaryota</taxon>
        <taxon>Viridiplantae</taxon>
        <taxon>Streptophyta</taxon>
        <taxon>Embryophyta</taxon>
        <taxon>Tracheophyta</taxon>
        <taxon>Spermatophyta</taxon>
        <taxon>Magnoliopsida</taxon>
        <taxon>eudicotyledons</taxon>
        <taxon>Gunneridae</taxon>
        <taxon>Pentapetalae</taxon>
        <taxon>asterids</taxon>
        <taxon>Ericales</taxon>
        <taxon>Ericaceae</taxon>
        <taxon>Ericoideae</taxon>
        <taxon>Rhodoreae</taxon>
        <taxon>Rhododendron</taxon>
    </lineage>
</organism>
<evidence type="ECO:0000313" key="2">
    <source>
        <dbReference type="EMBL" id="KAG5561558.1"/>
    </source>
</evidence>